<dbReference type="Proteomes" id="UP000462014">
    <property type="component" value="Unassembled WGS sequence"/>
</dbReference>
<dbReference type="AlphaFoldDB" id="A0A7K1SXR6"/>
<comment type="caution">
    <text evidence="2">The sequence shown here is derived from an EMBL/GenBank/DDBJ whole genome shotgun (WGS) entry which is preliminary data.</text>
</comment>
<dbReference type="EMBL" id="WPIK01000009">
    <property type="protein sequence ID" value="MVN22103.1"/>
    <property type="molecule type" value="Genomic_DNA"/>
</dbReference>
<organism evidence="2 3">
    <name type="scientific">Mucilaginibacter arboris</name>
    <dbReference type="NCBI Taxonomy" id="2682090"/>
    <lineage>
        <taxon>Bacteria</taxon>
        <taxon>Pseudomonadati</taxon>
        <taxon>Bacteroidota</taxon>
        <taxon>Sphingobacteriia</taxon>
        <taxon>Sphingobacteriales</taxon>
        <taxon>Sphingobacteriaceae</taxon>
        <taxon>Mucilaginibacter</taxon>
    </lineage>
</organism>
<keyword evidence="3" id="KW-1185">Reference proteome</keyword>
<evidence type="ECO:0000259" key="1">
    <source>
        <dbReference type="SMART" id="SM00953"/>
    </source>
</evidence>
<feature type="domain" description="RES" evidence="1">
    <location>
        <begin position="14"/>
        <end position="139"/>
    </location>
</feature>
<evidence type="ECO:0000313" key="2">
    <source>
        <dbReference type="EMBL" id="MVN22103.1"/>
    </source>
</evidence>
<proteinExistence type="predicted"/>
<dbReference type="RefSeq" id="WP_157567032.1">
    <property type="nucleotide sequence ID" value="NZ_WPIK01000009.1"/>
</dbReference>
<name>A0A7K1SXR6_9SPHI</name>
<evidence type="ECO:0000313" key="3">
    <source>
        <dbReference type="Proteomes" id="UP000462014"/>
    </source>
</evidence>
<sequence length="152" mass="17155">MIVYRLGRTRYANDLTGEGAKLFGGRWNNKMIGCLYTSESRALALLEYTVNVNIDDIPRALSITIIEIPDHSIRILKEADLPGNWKHSPAPSSTKQFGSSLLLAAVEPVIRVPSIVIPDEYNYLLNPLHPESKKFRIIDLSDFIYDVRIKTV</sequence>
<dbReference type="SMART" id="SM00953">
    <property type="entry name" value="RES"/>
    <property type="match status" value="1"/>
</dbReference>
<dbReference type="InterPro" id="IPR014914">
    <property type="entry name" value="RES_dom"/>
</dbReference>
<dbReference type="Pfam" id="PF08808">
    <property type="entry name" value="RES"/>
    <property type="match status" value="1"/>
</dbReference>
<reference evidence="2 3" key="1">
    <citation type="submission" date="2019-12" db="EMBL/GenBank/DDBJ databases">
        <title>Mucilaginibacter sp. HMF7410 genome sequencing and assembly.</title>
        <authorList>
            <person name="Kang H."/>
            <person name="Cha I."/>
            <person name="Kim H."/>
            <person name="Joh K."/>
        </authorList>
    </citation>
    <scope>NUCLEOTIDE SEQUENCE [LARGE SCALE GENOMIC DNA]</scope>
    <source>
        <strain evidence="2 3">HMF7410</strain>
    </source>
</reference>
<protein>
    <submittedName>
        <fullName evidence="2">RES domain-containing protein</fullName>
    </submittedName>
</protein>
<gene>
    <name evidence="2" type="ORF">GO621_11230</name>
</gene>
<accession>A0A7K1SXR6</accession>